<dbReference type="InterPro" id="IPR036291">
    <property type="entry name" value="NAD(P)-bd_dom_sf"/>
</dbReference>
<proteinExistence type="inferred from homology"/>
<evidence type="ECO:0000313" key="5">
    <source>
        <dbReference type="EMBL" id="KAJ5150845.1"/>
    </source>
</evidence>
<sequence>MSDFHKRTWLITGASSGLGKSLALEALSKGHRVLGTTREIQKAQHSFPEFEVNGGTWLSLDPGNPVAHEMATNIFAAHNIDVLVNNAGYAFIGGVEDTSEDEVRSQMEVNFYGPLRLIRAALPNMRSKRSGNIVLISSGAGFTARPGRAAYSASKFAIEAIHESLSDEIETFGIKVLIVEPGAFRTPFASRIITPAQYRSNGGFSQAYQGTSVEKMVRGMSDTTGMPGWLKGDPQKAAKAILDAVENGHEYLRMPLGADCVTALESKMNSLQRDFDLTRAVANSTGVDS</sequence>
<dbReference type="EMBL" id="JAPQKN010000008">
    <property type="protein sequence ID" value="KAJ5150845.1"/>
    <property type="molecule type" value="Genomic_DNA"/>
</dbReference>
<evidence type="ECO:0000256" key="2">
    <source>
        <dbReference type="ARBA" id="ARBA00022857"/>
    </source>
</evidence>
<dbReference type="Pfam" id="PF00106">
    <property type="entry name" value="adh_short"/>
    <property type="match status" value="1"/>
</dbReference>
<dbReference type="PANTHER" id="PTHR43976">
    <property type="entry name" value="SHORT CHAIN DEHYDROGENASE"/>
    <property type="match status" value="1"/>
</dbReference>
<dbReference type="RefSeq" id="XP_056538178.1">
    <property type="nucleotide sequence ID" value="XM_056692221.1"/>
</dbReference>
<evidence type="ECO:0000313" key="6">
    <source>
        <dbReference type="Proteomes" id="UP001149163"/>
    </source>
</evidence>
<dbReference type="CDD" id="cd05374">
    <property type="entry name" value="17beta-HSD-like_SDR_c"/>
    <property type="match status" value="1"/>
</dbReference>
<comment type="similarity">
    <text evidence="1 4">Belongs to the short-chain dehydrogenases/reductases (SDR) family.</text>
</comment>
<dbReference type="GO" id="GO:0016491">
    <property type="term" value="F:oxidoreductase activity"/>
    <property type="evidence" value="ECO:0007669"/>
    <property type="project" value="UniProtKB-KW"/>
</dbReference>
<dbReference type="InterPro" id="IPR020904">
    <property type="entry name" value="Sc_DH/Rdtase_CS"/>
</dbReference>
<keyword evidence="2" id="KW-0521">NADP</keyword>
<dbReference type="PRINTS" id="PR00080">
    <property type="entry name" value="SDRFAMILY"/>
</dbReference>
<reference evidence="5" key="1">
    <citation type="submission" date="2022-11" db="EMBL/GenBank/DDBJ databases">
        <authorList>
            <person name="Petersen C."/>
        </authorList>
    </citation>
    <scope>NUCLEOTIDE SEQUENCE</scope>
    <source>
        <strain evidence="5">IBT 26290</strain>
    </source>
</reference>
<accession>A0A9W9LE63</accession>
<comment type="caution">
    <text evidence="5">The sequence shown here is derived from an EMBL/GenBank/DDBJ whole genome shotgun (WGS) entry which is preliminary data.</text>
</comment>
<keyword evidence="6" id="KW-1185">Reference proteome</keyword>
<evidence type="ECO:0000256" key="4">
    <source>
        <dbReference type="RuleBase" id="RU000363"/>
    </source>
</evidence>
<reference evidence="5" key="2">
    <citation type="journal article" date="2023" name="IMA Fungus">
        <title>Comparative genomic study of the Penicillium genus elucidates a diverse pangenome and 15 lateral gene transfer events.</title>
        <authorList>
            <person name="Petersen C."/>
            <person name="Sorensen T."/>
            <person name="Nielsen M.R."/>
            <person name="Sondergaard T.E."/>
            <person name="Sorensen J.L."/>
            <person name="Fitzpatrick D.A."/>
            <person name="Frisvad J.C."/>
            <person name="Nielsen K.L."/>
        </authorList>
    </citation>
    <scope>NUCLEOTIDE SEQUENCE</scope>
    <source>
        <strain evidence="5">IBT 26290</strain>
    </source>
</reference>
<name>A0A9W9LE63_9EURO</name>
<dbReference type="AlphaFoldDB" id="A0A9W9LE63"/>
<dbReference type="GeneID" id="81431397"/>
<dbReference type="SUPFAM" id="SSF51735">
    <property type="entry name" value="NAD(P)-binding Rossmann-fold domains"/>
    <property type="match status" value="1"/>
</dbReference>
<protein>
    <submittedName>
        <fullName evidence="5">Uncharacterized protein</fullName>
    </submittedName>
</protein>
<dbReference type="Gene3D" id="3.40.50.720">
    <property type="entry name" value="NAD(P)-binding Rossmann-like Domain"/>
    <property type="match status" value="1"/>
</dbReference>
<dbReference type="PRINTS" id="PR00081">
    <property type="entry name" value="GDHRDH"/>
</dbReference>
<dbReference type="PANTHER" id="PTHR43976:SF16">
    <property type="entry name" value="SHORT-CHAIN DEHYDROGENASE_REDUCTASE FAMILY PROTEIN"/>
    <property type="match status" value="1"/>
</dbReference>
<dbReference type="Proteomes" id="UP001149163">
    <property type="component" value="Unassembled WGS sequence"/>
</dbReference>
<evidence type="ECO:0000256" key="1">
    <source>
        <dbReference type="ARBA" id="ARBA00006484"/>
    </source>
</evidence>
<dbReference type="OrthoDB" id="1274115at2759"/>
<evidence type="ECO:0000256" key="3">
    <source>
        <dbReference type="ARBA" id="ARBA00023002"/>
    </source>
</evidence>
<keyword evidence="3" id="KW-0560">Oxidoreductase</keyword>
<dbReference type="PROSITE" id="PS00061">
    <property type="entry name" value="ADH_SHORT"/>
    <property type="match status" value="1"/>
</dbReference>
<dbReference type="InterPro" id="IPR002347">
    <property type="entry name" value="SDR_fam"/>
</dbReference>
<gene>
    <name evidence="5" type="ORF">N7482_010097</name>
</gene>
<organism evidence="5 6">
    <name type="scientific">Penicillium canariense</name>
    <dbReference type="NCBI Taxonomy" id="189055"/>
    <lineage>
        <taxon>Eukaryota</taxon>
        <taxon>Fungi</taxon>
        <taxon>Dikarya</taxon>
        <taxon>Ascomycota</taxon>
        <taxon>Pezizomycotina</taxon>
        <taxon>Eurotiomycetes</taxon>
        <taxon>Eurotiomycetidae</taxon>
        <taxon>Eurotiales</taxon>
        <taxon>Aspergillaceae</taxon>
        <taxon>Penicillium</taxon>
    </lineage>
</organism>
<dbReference type="InterPro" id="IPR051911">
    <property type="entry name" value="SDR_oxidoreductase"/>
</dbReference>